<evidence type="ECO:0000259" key="2">
    <source>
        <dbReference type="Pfam" id="PF03831"/>
    </source>
</evidence>
<evidence type="ECO:0000256" key="1">
    <source>
        <dbReference type="SAM" id="SignalP"/>
    </source>
</evidence>
<name>A0A7S0NGD3_9EUKA</name>
<accession>A0A7S0NGD3</accession>
<proteinExistence type="predicted"/>
<dbReference type="AlphaFoldDB" id="A0A7S0NGD3"/>
<reference evidence="3" key="1">
    <citation type="submission" date="2021-01" db="EMBL/GenBank/DDBJ databases">
        <authorList>
            <person name="Corre E."/>
            <person name="Pelletier E."/>
            <person name="Niang G."/>
            <person name="Scheremetjew M."/>
            <person name="Finn R."/>
            <person name="Kale V."/>
            <person name="Holt S."/>
            <person name="Cochrane G."/>
            <person name="Meng A."/>
            <person name="Brown T."/>
            <person name="Cohen L."/>
        </authorList>
    </citation>
    <scope>NUCLEOTIDE SEQUENCE</scope>
    <source>
        <strain evidence="3">CCMP1374</strain>
    </source>
</reference>
<dbReference type="Pfam" id="PF03831">
    <property type="entry name" value="YjdM"/>
    <property type="match status" value="1"/>
</dbReference>
<dbReference type="Gene3D" id="2.30.30.40">
    <property type="entry name" value="SH3 Domains"/>
    <property type="match status" value="1"/>
</dbReference>
<keyword evidence="1" id="KW-0732">Signal</keyword>
<organism evidence="3">
    <name type="scientific">Phaeocystis antarctica</name>
    <dbReference type="NCBI Taxonomy" id="33657"/>
    <lineage>
        <taxon>Eukaryota</taxon>
        <taxon>Haptista</taxon>
        <taxon>Haptophyta</taxon>
        <taxon>Prymnesiophyceae</taxon>
        <taxon>Phaeocystales</taxon>
        <taxon>Phaeocystaceae</taxon>
        <taxon>Phaeocystis</taxon>
    </lineage>
</organism>
<feature type="signal peptide" evidence="1">
    <location>
        <begin position="1"/>
        <end position="15"/>
    </location>
</feature>
<evidence type="ECO:0000313" key="3">
    <source>
        <dbReference type="EMBL" id="CAD8511439.1"/>
    </source>
</evidence>
<gene>
    <name evidence="3" type="ORF">PANT1444_LOCUS21096</name>
</gene>
<feature type="domain" description="Protein YjdM C-terminal" evidence="2">
    <location>
        <begin position="115"/>
        <end position="178"/>
    </location>
</feature>
<dbReference type="SUPFAM" id="SSF82057">
    <property type="entry name" value="Prokaryotic SH3-related domain"/>
    <property type="match status" value="1"/>
</dbReference>
<dbReference type="Gene3D" id="2.20.25.10">
    <property type="match status" value="1"/>
</dbReference>
<dbReference type="InterPro" id="IPR013988">
    <property type="entry name" value="YjdM_C"/>
</dbReference>
<protein>
    <recommendedName>
        <fullName evidence="2">Protein YjdM C-terminal domain-containing protein</fullName>
    </recommendedName>
</protein>
<feature type="chain" id="PRO_5030541795" description="Protein YjdM C-terminal domain-containing protein" evidence="1">
    <location>
        <begin position="16"/>
        <end position="179"/>
    </location>
</feature>
<dbReference type="EMBL" id="HBEP01037254">
    <property type="protein sequence ID" value="CAD8511439.1"/>
    <property type="molecule type" value="Transcribed_RNA"/>
</dbReference>
<sequence>MSFACLLLWPASATAFLTTHVATSHRLSAHLSPSRPIVMKVRDDTTKSAAAAEAAAAREAEEAAAADADPEPGPCITCGDPGTYWDGMVTFACTSCGHEWGIEEAKAAEEENITRDSNGAEIKNGDQVVLIKDLAKGSLKKGTKVKVKLGDFGDNHDLQGVIPSKGTYALKSEFVKKAG</sequence>